<feature type="binding site" evidence="7">
    <location>
        <position position="191"/>
    </location>
    <ligand>
        <name>Mg(2+)</name>
        <dbReference type="ChEBI" id="CHEBI:18420"/>
    </ligand>
</feature>
<dbReference type="PANTHER" id="PTHR11815">
    <property type="entry name" value="SUCCINYL-COA SYNTHETASE BETA CHAIN"/>
    <property type="match status" value="1"/>
</dbReference>
<dbReference type="PANTHER" id="PTHR11815:SF10">
    <property type="entry name" value="SUCCINATE--COA LIGASE [GDP-FORMING] SUBUNIT BETA, MITOCHONDRIAL"/>
    <property type="match status" value="1"/>
</dbReference>
<evidence type="ECO:0000256" key="6">
    <source>
        <dbReference type="ARBA" id="ARBA00022842"/>
    </source>
</evidence>
<name>A0A0N9N6T8_9EURY</name>
<keyword evidence="3 7" id="KW-0479">Metal-binding</keyword>
<dbReference type="RefSeq" id="WP_054519797.1">
    <property type="nucleotide sequence ID" value="NZ_CP011564.1"/>
</dbReference>
<evidence type="ECO:0000259" key="8">
    <source>
        <dbReference type="PROSITE" id="PS50975"/>
    </source>
</evidence>
<dbReference type="Proteomes" id="UP000060390">
    <property type="component" value="Chromosome"/>
</dbReference>
<comment type="similarity">
    <text evidence="7">Belongs to the succinate/malate CoA ligase beta subunit family.</text>
</comment>
<dbReference type="Pfam" id="PF00549">
    <property type="entry name" value="Ligase_CoA"/>
    <property type="match status" value="1"/>
</dbReference>
<dbReference type="GeneID" id="26011020"/>
<dbReference type="NCBIfam" id="NF001913">
    <property type="entry name" value="PRK00696.1"/>
    <property type="match status" value="1"/>
</dbReference>
<dbReference type="PROSITE" id="PS50975">
    <property type="entry name" value="ATP_GRASP"/>
    <property type="match status" value="1"/>
</dbReference>
<feature type="binding site" evidence="7">
    <location>
        <begin position="314"/>
        <end position="316"/>
    </location>
    <ligand>
        <name>substrate</name>
        <note>ligand shared with subunit alpha</note>
    </ligand>
</feature>
<evidence type="ECO:0000256" key="2">
    <source>
        <dbReference type="ARBA" id="ARBA00022598"/>
    </source>
</evidence>
<protein>
    <recommendedName>
        <fullName evidence="7">Succinate--CoA ligase [ADP-forming] subunit beta</fullName>
        <ecNumber evidence="7">6.2.1.5</ecNumber>
    </recommendedName>
    <alternativeName>
        <fullName evidence="7">Succinyl-CoA synthetase subunit beta</fullName>
        <shortName evidence="7">SCS-beta</shortName>
    </alternativeName>
</protein>
<dbReference type="PIRSF" id="PIRSF001554">
    <property type="entry name" value="SucCS_beta"/>
    <property type="match status" value="1"/>
</dbReference>
<evidence type="ECO:0000256" key="5">
    <source>
        <dbReference type="ARBA" id="ARBA00022840"/>
    </source>
</evidence>
<dbReference type="InterPro" id="IPR011761">
    <property type="entry name" value="ATP-grasp"/>
</dbReference>
<dbReference type="GO" id="GO:0005524">
    <property type="term" value="F:ATP binding"/>
    <property type="evidence" value="ECO:0007669"/>
    <property type="project" value="UniProtKB-UniRule"/>
</dbReference>
<dbReference type="Gene3D" id="3.30.1490.20">
    <property type="entry name" value="ATP-grasp fold, A domain"/>
    <property type="match status" value="1"/>
</dbReference>
<comment type="catalytic activity">
    <reaction evidence="7">
        <text>succinate + ATP + CoA = succinyl-CoA + ADP + phosphate</text>
        <dbReference type="Rhea" id="RHEA:17661"/>
        <dbReference type="ChEBI" id="CHEBI:30031"/>
        <dbReference type="ChEBI" id="CHEBI:30616"/>
        <dbReference type="ChEBI" id="CHEBI:43474"/>
        <dbReference type="ChEBI" id="CHEBI:57287"/>
        <dbReference type="ChEBI" id="CHEBI:57292"/>
        <dbReference type="ChEBI" id="CHEBI:456216"/>
        <dbReference type="EC" id="6.2.1.5"/>
    </reaction>
</comment>
<dbReference type="FunFam" id="3.30.470.20:FF:000002">
    <property type="entry name" value="Succinate--CoA ligase [ADP-forming] subunit beta"/>
    <property type="match status" value="1"/>
</dbReference>
<sequence>MRLHEYQAKRIFSDAGIDTPRSHRATCVEEIASSASSMGFPVAVKAQVHVGGRGKAGGIKIVEDVEEARSAAKEIMGMELKGETVNEVLVEKAVDFEQELYVGITMDRSAGAPVAMVSSKGGVDIEEVAKESPEDIARVHIDPGLGLLPYQARKAAYAANVPKKVAFDVADFLQSLYDIWEDNDATEVEINPLMVTSDDDVVAADAVMNIDDDSLFRQPDLAELKEKSYGSEFERKASNYECIDYVRLDGNVGIIGNGAGLVMTTLDLVDHYGGEPANFLDIGGGAKADRVAHSLELVFADPNVDAVVINIFGGITRCDEVAKGINEIVDQYDEPPKPLVVRLDGTNAEKGCEILHDENIVVEQSLEDVVKRAVESARKVKA</sequence>
<feature type="binding site" evidence="7">
    <location>
        <position position="205"/>
    </location>
    <ligand>
        <name>Mg(2+)</name>
        <dbReference type="ChEBI" id="CHEBI:18420"/>
    </ligand>
</feature>
<keyword evidence="5 7" id="KW-0067">ATP-binding</keyword>
<dbReference type="NCBIfam" id="TIGR01016">
    <property type="entry name" value="sucCoAbeta"/>
    <property type="match status" value="1"/>
</dbReference>
<dbReference type="AlphaFoldDB" id="A0A0N9N6T8"/>
<dbReference type="STRING" id="1604004.HLASA_1686"/>
<organism evidence="9 10">
    <name type="scientific">Halanaeroarchaeum sulfurireducens</name>
    <dbReference type="NCBI Taxonomy" id="1604004"/>
    <lineage>
        <taxon>Archaea</taxon>
        <taxon>Methanobacteriati</taxon>
        <taxon>Methanobacteriota</taxon>
        <taxon>Stenosarchaea group</taxon>
        <taxon>Halobacteria</taxon>
        <taxon>Halobacteriales</taxon>
        <taxon>Halobacteriaceae</taxon>
        <taxon>Halanaeroarchaeum</taxon>
    </lineage>
</organism>
<feature type="domain" description="ATP-grasp" evidence="8">
    <location>
        <begin position="9"/>
        <end position="221"/>
    </location>
</feature>
<dbReference type="SUPFAM" id="SSF52210">
    <property type="entry name" value="Succinyl-CoA synthetase domains"/>
    <property type="match status" value="1"/>
</dbReference>
<comment type="function">
    <text evidence="7">Succinyl-CoA synthetase functions in the citric acid cycle (TCA), coupling the hydrolysis of succinyl-CoA to the synthesis of either ATP or GTP and thus represents the only step of substrate-level phosphorylation in the TCA. The beta subunit provides nucleotide specificity of the enzyme and binds the substrate succinate, while the binding sites for coenzyme A and phosphate are found in the alpha subunit.</text>
</comment>
<dbReference type="Gene3D" id="3.30.470.20">
    <property type="entry name" value="ATP-grasp fold, B domain"/>
    <property type="match status" value="1"/>
</dbReference>
<comment type="catalytic activity">
    <reaction evidence="7">
        <text>GTP + succinate + CoA = succinyl-CoA + GDP + phosphate</text>
        <dbReference type="Rhea" id="RHEA:22120"/>
        <dbReference type="ChEBI" id="CHEBI:30031"/>
        <dbReference type="ChEBI" id="CHEBI:37565"/>
        <dbReference type="ChEBI" id="CHEBI:43474"/>
        <dbReference type="ChEBI" id="CHEBI:57287"/>
        <dbReference type="ChEBI" id="CHEBI:57292"/>
        <dbReference type="ChEBI" id="CHEBI:58189"/>
    </reaction>
</comment>
<dbReference type="GO" id="GO:0000287">
    <property type="term" value="F:magnesium ion binding"/>
    <property type="evidence" value="ECO:0007669"/>
    <property type="project" value="UniProtKB-UniRule"/>
</dbReference>
<dbReference type="KEGG" id="hsf:HLASA_1686"/>
<feature type="binding site" evidence="7">
    <location>
        <position position="94"/>
    </location>
    <ligand>
        <name>ATP</name>
        <dbReference type="ChEBI" id="CHEBI:30616"/>
    </ligand>
</feature>
<dbReference type="GO" id="GO:0004775">
    <property type="term" value="F:succinate-CoA ligase (ADP-forming) activity"/>
    <property type="evidence" value="ECO:0007669"/>
    <property type="project" value="UniProtKB-UniRule"/>
</dbReference>
<keyword evidence="6 7" id="KW-0460">Magnesium</keyword>
<dbReference type="SUPFAM" id="SSF56059">
    <property type="entry name" value="Glutathione synthetase ATP-binding domain-like"/>
    <property type="match status" value="1"/>
</dbReference>
<dbReference type="InterPro" id="IPR016102">
    <property type="entry name" value="Succinyl-CoA_synth-like"/>
</dbReference>
<feature type="binding site" evidence="7">
    <location>
        <position position="45"/>
    </location>
    <ligand>
        <name>ATP</name>
        <dbReference type="ChEBI" id="CHEBI:30616"/>
    </ligand>
</feature>
<feature type="binding site" evidence="7">
    <location>
        <begin position="52"/>
        <end position="54"/>
    </location>
    <ligand>
        <name>ATP</name>
        <dbReference type="ChEBI" id="CHEBI:30616"/>
    </ligand>
</feature>
<evidence type="ECO:0000313" key="9">
    <source>
        <dbReference type="EMBL" id="ALG82569.1"/>
    </source>
</evidence>
<reference evidence="10" key="1">
    <citation type="submission" date="2015-05" db="EMBL/GenBank/DDBJ databases">
        <title>Complete genome sequence of Halanaeroarchaeum sulfurireducens type strain M27-SA2, a sulfate-reducer haloarchaeon from marine anoxic lake Medee.</title>
        <authorList>
            <person name="Messina E."/>
            <person name="Kublanov I.V."/>
            <person name="Toshchakov S."/>
            <person name="Arcadi E."/>
            <person name="La Spada G."/>
            <person name="La Cono V."/>
            <person name="Yakimov M.M."/>
        </authorList>
    </citation>
    <scope>NUCLEOTIDE SEQUENCE [LARGE SCALE GENOMIC DNA]</scope>
    <source>
        <strain evidence="10">M27-SA2</strain>
    </source>
</reference>
<dbReference type="InterPro" id="IPR005809">
    <property type="entry name" value="Succ_CoA_ligase-like_bsu"/>
</dbReference>
<dbReference type="Gene3D" id="3.40.50.261">
    <property type="entry name" value="Succinyl-CoA synthetase domains"/>
    <property type="match status" value="1"/>
</dbReference>
<proteinExistence type="inferred from homology"/>
<dbReference type="GO" id="GO:0006099">
    <property type="term" value="P:tricarboxylic acid cycle"/>
    <property type="evidence" value="ECO:0007669"/>
    <property type="project" value="UniProtKB-UniRule"/>
</dbReference>
<evidence type="ECO:0000313" key="10">
    <source>
        <dbReference type="Proteomes" id="UP000060390"/>
    </source>
</evidence>
<dbReference type="Pfam" id="PF08442">
    <property type="entry name" value="ATP-grasp_2"/>
    <property type="match status" value="1"/>
</dbReference>
<dbReference type="InterPro" id="IPR013650">
    <property type="entry name" value="ATP-grasp_succ-CoA_synth-type"/>
</dbReference>
<feature type="binding site" evidence="7">
    <location>
        <position position="99"/>
    </location>
    <ligand>
        <name>ATP</name>
        <dbReference type="ChEBI" id="CHEBI:30616"/>
    </ligand>
</feature>
<dbReference type="EC" id="6.2.1.5" evidence="7"/>
<dbReference type="PROSITE" id="PS01217">
    <property type="entry name" value="SUCCINYL_COA_LIG_3"/>
    <property type="match status" value="1"/>
</dbReference>
<dbReference type="EMBL" id="CP011564">
    <property type="protein sequence ID" value="ALG82569.1"/>
    <property type="molecule type" value="Genomic_DNA"/>
</dbReference>
<dbReference type="HAMAP" id="MF_00558">
    <property type="entry name" value="Succ_CoA_beta"/>
    <property type="match status" value="1"/>
</dbReference>
<feature type="binding site" evidence="7">
    <location>
        <position position="91"/>
    </location>
    <ligand>
        <name>ATP</name>
        <dbReference type="ChEBI" id="CHEBI:30616"/>
    </ligand>
</feature>
<dbReference type="PATRIC" id="fig|1604004.5.peg.1773"/>
<accession>A0A0N9N6T8</accession>
<evidence type="ECO:0000256" key="1">
    <source>
        <dbReference type="ARBA" id="ARBA00022532"/>
    </source>
</evidence>
<evidence type="ECO:0000256" key="7">
    <source>
        <dbReference type="HAMAP-Rule" id="MF_00558"/>
    </source>
</evidence>
<dbReference type="GO" id="GO:0006104">
    <property type="term" value="P:succinyl-CoA metabolic process"/>
    <property type="evidence" value="ECO:0007669"/>
    <property type="project" value="TreeGrafter"/>
</dbReference>
<dbReference type="InterPro" id="IPR013815">
    <property type="entry name" value="ATP_grasp_subdomain_1"/>
</dbReference>
<comment type="subunit">
    <text evidence="7">Heterotetramer of two alpha and two beta subunits.</text>
</comment>
<gene>
    <name evidence="7 9" type="primary">sucC</name>
    <name evidence="9" type="ORF">HLASA_1686</name>
</gene>
<dbReference type="GO" id="GO:0042709">
    <property type="term" value="C:succinate-CoA ligase complex"/>
    <property type="evidence" value="ECO:0007669"/>
    <property type="project" value="TreeGrafter"/>
</dbReference>
<dbReference type="InterPro" id="IPR017866">
    <property type="entry name" value="Succ-CoA_synthase_bsu_CS"/>
</dbReference>
<reference evidence="9 10" key="2">
    <citation type="journal article" date="2016" name="Stand. Genomic Sci.">
        <title>Complete genome sequence of 'Halanaeroarchaeum sulfurireducens' M27-SA2, a sulfur-reducing and acetate-oxidizing haloarchaeon from the deep-sea hypersaline anoxic lake Medee.</title>
        <authorList>
            <person name="Messina E."/>
            <person name="Sorokin D.Y."/>
            <person name="Kublanov I.V."/>
            <person name="Toshchakov S."/>
            <person name="Lopatina A."/>
            <person name="Arcadi E."/>
            <person name="Smedile F."/>
            <person name="La Spada G."/>
            <person name="La Cono V."/>
            <person name="Yakimov M.M."/>
        </authorList>
    </citation>
    <scope>NUCLEOTIDE SEQUENCE [LARGE SCALE GENOMIC DNA]</scope>
    <source>
        <strain evidence="9 10">M27-SA2</strain>
    </source>
</reference>
<evidence type="ECO:0000256" key="3">
    <source>
        <dbReference type="ARBA" id="ARBA00022723"/>
    </source>
</evidence>
<dbReference type="FunFam" id="3.40.50.261:FF:000007">
    <property type="entry name" value="Succinate--CoA ligase [ADP-forming] subunit beta"/>
    <property type="match status" value="1"/>
</dbReference>
<keyword evidence="2 7" id="KW-0436">Ligase</keyword>
<keyword evidence="4 7" id="KW-0547">Nucleotide-binding</keyword>
<dbReference type="GO" id="GO:0004776">
    <property type="term" value="F:succinate-CoA ligase (GDP-forming) activity"/>
    <property type="evidence" value="ECO:0007669"/>
    <property type="project" value="RHEA"/>
</dbReference>
<feature type="binding site" evidence="7">
    <location>
        <position position="257"/>
    </location>
    <ligand>
        <name>substrate</name>
        <note>ligand shared with subunit alpha</note>
    </ligand>
</feature>
<comment type="cofactor">
    <cofactor evidence="7">
        <name>Mg(2+)</name>
        <dbReference type="ChEBI" id="CHEBI:18420"/>
    </cofactor>
    <text evidence="7">Binds 1 Mg(2+) ion per subunit.</text>
</comment>
<keyword evidence="1 7" id="KW-0816">Tricarboxylic acid cycle</keyword>
<dbReference type="InterPro" id="IPR005811">
    <property type="entry name" value="SUCC_ACL_C"/>
</dbReference>
<dbReference type="UniPathway" id="UPA00223">
    <property type="reaction ID" value="UER00999"/>
</dbReference>
<evidence type="ECO:0000256" key="4">
    <source>
        <dbReference type="ARBA" id="ARBA00022741"/>
    </source>
</evidence>
<comment type="pathway">
    <text evidence="7">Carbohydrate metabolism; tricarboxylic acid cycle; succinate from succinyl-CoA (ligase route): step 1/1.</text>
</comment>